<proteinExistence type="predicted"/>
<dbReference type="Pfam" id="PF05721">
    <property type="entry name" value="PhyH"/>
    <property type="match status" value="1"/>
</dbReference>
<sequence length="376" mass="42687">MAPKKKPIAKKAESDEEPPRKKSAPLICCPEVYLTRPPQPKVKKPGQLNDDQLLQFFEEGFVLVKDFLKPEELQPVRDAIERLVDDLAERLFKAGKIKDKHKDASLFKRLTLLEKEYPGTAVILHKTGKLPQGFRDLWSNERLLNVMEQLVGPEVAGNPVWNLRTKTPYNEQTEVPWHQDNAYFDEEALGTLIPTAWIPLLDATVQNGCMQMVRGGHRKGILARHVCCTGGTWYVEMAKEGMDQTLGCDLTKDVVTCEMTYGSVLLFNNLTPHRSLPNISDDVRWSLDLRWQDPGKPAGLWGLKGSLPMRSANNPDLTIDWEIFEAVNRNKQQQKSVDNVTGAEDEFDATIQGPWMTRWEIVNHNKHTRSMAIPGK</sequence>
<dbReference type="PANTHER" id="PTHR20883">
    <property type="entry name" value="PHYTANOYL-COA DIOXYGENASE DOMAIN CONTAINING 1"/>
    <property type="match status" value="1"/>
</dbReference>
<evidence type="ECO:0000256" key="1">
    <source>
        <dbReference type="ARBA" id="ARBA00001962"/>
    </source>
</evidence>
<comment type="cofactor">
    <cofactor evidence="1">
        <name>Fe cation</name>
        <dbReference type="ChEBI" id="CHEBI:24875"/>
    </cofactor>
</comment>
<dbReference type="AlphaFoldDB" id="A0A8J9VCU9"/>
<dbReference type="InterPro" id="IPR008775">
    <property type="entry name" value="Phytyl_CoA_dOase-like"/>
</dbReference>
<gene>
    <name evidence="3" type="primary">PHYHD1</name>
    <name evidence="3" type="ORF">BLAG_LOCUS1188</name>
</gene>
<dbReference type="PANTHER" id="PTHR20883:SF14">
    <property type="entry name" value="PHYTANOYL-COA DIOXYGENASE"/>
    <property type="match status" value="1"/>
</dbReference>
<reference evidence="3" key="1">
    <citation type="submission" date="2022-01" db="EMBL/GenBank/DDBJ databases">
        <authorList>
            <person name="Braso-Vives M."/>
        </authorList>
    </citation>
    <scope>NUCLEOTIDE SEQUENCE</scope>
</reference>
<keyword evidence="4" id="KW-1185">Reference proteome</keyword>
<protein>
    <submittedName>
        <fullName evidence="3">PHYHD1 protein</fullName>
    </submittedName>
</protein>
<dbReference type="Proteomes" id="UP000838412">
    <property type="component" value="Chromosome 1"/>
</dbReference>
<dbReference type="OrthoDB" id="445007at2759"/>
<dbReference type="Gene3D" id="2.60.120.620">
    <property type="entry name" value="q2cbj1_9rhob like domain"/>
    <property type="match status" value="1"/>
</dbReference>
<accession>A0A8J9VCU9</accession>
<feature type="compositionally biased region" description="Basic and acidic residues" evidence="2">
    <location>
        <begin position="10"/>
        <end position="20"/>
    </location>
</feature>
<evidence type="ECO:0000313" key="4">
    <source>
        <dbReference type="Proteomes" id="UP000838412"/>
    </source>
</evidence>
<evidence type="ECO:0000256" key="2">
    <source>
        <dbReference type="SAM" id="MobiDB-lite"/>
    </source>
</evidence>
<feature type="region of interest" description="Disordered" evidence="2">
    <location>
        <begin position="1"/>
        <end position="24"/>
    </location>
</feature>
<dbReference type="EMBL" id="OV696686">
    <property type="protein sequence ID" value="CAH1230975.1"/>
    <property type="molecule type" value="Genomic_DNA"/>
</dbReference>
<evidence type="ECO:0000313" key="3">
    <source>
        <dbReference type="EMBL" id="CAH1230975.1"/>
    </source>
</evidence>
<dbReference type="SUPFAM" id="SSF51197">
    <property type="entry name" value="Clavaminate synthase-like"/>
    <property type="match status" value="1"/>
</dbReference>
<name>A0A8J9VCU9_BRALA</name>
<organism evidence="3 4">
    <name type="scientific">Branchiostoma lanceolatum</name>
    <name type="common">Common lancelet</name>
    <name type="synonym">Amphioxus lanceolatum</name>
    <dbReference type="NCBI Taxonomy" id="7740"/>
    <lineage>
        <taxon>Eukaryota</taxon>
        <taxon>Metazoa</taxon>
        <taxon>Chordata</taxon>
        <taxon>Cephalochordata</taxon>
        <taxon>Leptocardii</taxon>
        <taxon>Amphioxiformes</taxon>
        <taxon>Branchiostomatidae</taxon>
        <taxon>Branchiostoma</taxon>
    </lineage>
</organism>